<feature type="region of interest" description="Disordered" evidence="6">
    <location>
        <begin position="1"/>
        <end position="24"/>
    </location>
</feature>
<dbReference type="Proteomes" id="UP000092600">
    <property type="component" value="Unassembled WGS sequence"/>
</dbReference>
<dbReference type="GO" id="GO:0003690">
    <property type="term" value="F:double-stranded DNA binding"/>
    <property type="evidence" value="ECO:0007669"/>
    <property type="project" value="TreeGrafter"/>
</dbReference>
<dbReference type="SMART" id="SM00468">
    <property type="entry name" value="PreSET"/>
    <property type="match status" value="1"/>
</dbReference>
<dbReference type="InterPro" id="IPR036987">
    <property type="entry name" value="SRA-YDG_sf"/>
</dbReference>
<dbReference type="InterPro" id="IPR015947">
    <property type="entry name" value="PUA-like_sf"/>
</dbReference>
<evidence type="ECO:0000256" key="4">
    <source>
        <dbReference type="ARBA" id="ARBA00023242"/>
    </source>
</evidence>
<dbReference type="PROSITE" id="PS51015">
    <property type="entry name" value="YDG"/>
    <property type="match status" value="1"/>
</dbReference>
<dbReference type="SUPFAM" id="SSF88697">
    <property type="entry name" value="PUA domain-like"/>
    <property type="match status" value="1"/>
</dbReference>
<dbReference type="SUPFAM" id="SSF82199">
    <property type="entry name" value="SET domain"/>
    <property type="match status" value="1"/>
</dbReference>
<evidence type="ECO:0000256" key="3">
    <source>
        <dbReference type="ARBA" id="ARBA00022853"/>
    </source>
</evidence>
<sequence>GVGSEHYSLLPISNQNLPDSESSKTLETQRIAPFELHVNCEEFHVVANWNSYRVYATMDGCSIPNPVFGNDPGVLDVKPLRTLSPMFPAALPLGFNTFTPPEAPSLLCFSPYGSFATNSAFPSGFSSLYATCKAPQSCNPTPVDPVSVNGVNRAAHIDELAVVNGSFTDTEYSPSLSTSFNGENGGTVMRCLTSGGIVPGGSKKKKSKRKRPKKVDSELLMLACSSHESRESVEVVLMTFDALRRRLMQLEGAKDVKHRPDLKAGSIMMSKELRANKVKRVGQVPGVEVGDIFYFRVEMCLVGLNSQLIAGIDYVNYRFGDEDDTVALSVVSAGVYENAEENVDVLIYSGQGASSKDDQKLERGNLALERSLHRGNEIRVIRSAKDFSCPTGKIYIYDGLYKIRESWIEKRKSGFNVFKYKLVREPDQPDAIAVWKMTEKWRENPSSRGKVILSDMSSGMESRPVCLVNEIDNEKGPAHFTYSTRVKYLSPLSSMKSLQGCLCTNVCLPGDANCSCSQHNSGELPYSSTGILISRRSVIYECNESCRCFVNCRNRLTQKSSPLHFEVFKTKDRGWGLRCWEPIRAGTFVCEYTGEVIDRIRTNEYGEEDEYIFQTMHADPTFRWNYGPELLGEPSRVDLSETSKPLPIIISAKNVGNVSRFMNHSCTPNVFWQPVLYDHGDDGYPHIMFFAIKHIPPMTELTYDYGLTKDQVGNEEAGGSFGSRRIKKCLCESSNLQTQTSVNEKKKIHELQEEILENLLPSKLRAVPSFPSLEKLVLQFCRKTEAMPSLTSLTSLDTRGRKYKYQSSMSQSECSLNTDNIDNDLEKPSSSKNGPVSLIPEEERTCILLSKVIIKSTYKRTVSILPISFASNGSCPSSTSPSPTSAPLKQKSNKTLMTATKSHENIGNEETKNALVLDRRTPRTAREGALGEVTDAAEDGADLVGAREPRRGRARELLLEEAEAALAIGALAAQLGGEGGGLVEIAMGLEVLVEKP</sequence>
<feature type="non-terminal residue" evidence="10">
    <location>
        <position position="996"/>
    </location>
</feature>
<feature type="domain" description="Pre-SET" evidence="8">
    <location>
        <begin position="499"/>
        <end position="560"/>
    </location>
</feature>
<dbReference type="InterPro" id="IPR051357">
    <property type="entry name" value="H3K9_HMTase_SUVAR3-9"/>
</dbReference>
<feature type="compositionally biased region" description="Polar residues" evidence="6">
    <location>
        <begin position="11"/>
        <end position="24"/>
    </location>
</feature>
<evidence type="ECO:0000313" key="10">
    <source>
        <dbReference type="EMBL" id="OAY73046.1"/>
    </source>
</evidence>
<feature type="domain" description="YDG" evidence="9">
    <location>
        <begin position="282"/>
        <end position="424"/>
    </location>
</feature>
<dbReference type="PANTHER" id="PTHR45660">
    <property type="entry name" value="HISTONE-LYSINE N-METHYLTRANSFERASE SETMAR"/>
    <property type="match status" value="1"/>
</dbReference>
<keyword evidence="10" id="KW-0808">Transferase</keyword>
<feature type="compositionally biased region" description="Low complexity" evidence="6">
    <location>
        <begin position="874"/>
        <end position="887"/>
    </location>
</feature>
<dbReference type="GO" id="GO:0008270">
    <property type="term" value="F:zinc ion binding"/>
    <property type="evidence" value="ECO:0007669"/>
    <property type="project" value="InterPro"/>
</dbReference>
<dbReference type="AlphaFoldDB" id="A0A199V837"/>
<evidence type="ECO:0000259" key="7">
    <source>
        <dbReference type="PROSITE" id="PS50280"/>
    </source>
</evidence>
<dbReference type="GO" id="GO:0042054">
    <property type="term" value="F:histone methyltransferase activity"/>
    <property type="evidence" value="ECO:0007669"/>
    <property type="project" value="InterPro"/>
</dbReference>
<dbReference type="Pfam" id="PF00856">
    <property type="entry name" value="SET"/>
    <property type="match status" value="1"/>
</dbReference>
<feature type="region of interest" description="Disordered" evidence="6">
    <location>
        <begin position="807"/>
        <end position="837"/>
    </location>
</feature>
<dbReference type="EMBL" id="LSRQ01002888">
    <property type="protein sequence ID" value="OAY73046.1"/>
    <property type="molecule type" value="Genomic_DNA"/>
</dbReference>
<dbReference type="GO" id="GO:0005694">
    <property type="term" value="C:chromosome"/>
    <property type="evidence" value="ECO:0007669"/>
    <property type="project" value="UniProtKB-SubCell"/>
</dbReference>
<evidence type="ECO:0000256" key="1">
    <source>
        <dbReference type="ARBA" id="ARBA00004286"/>
    </source>
</evidence>
<comment type="caution">
    <text evidence="10">The sequence shown here is derived from an EMBL/GenBank/DDBJ whole genome shotgun (WGS) entry which is preliminary data.</text>
</comment>
<reference evidence="10 11" key="1">
    <citation type="journal article" date="2016" name="DNA Res.">
        <title>The draft genome of MD-2 pineapple using hybrid error correction of long reads.</title>
        <authorList>
            <person name="Redwan R.M."/>
            <person name="Saidin A."/>
            <person name="Kumar S.V."/>
        </authorList>
    </citation>
    <scope>NUCLEOTIDE SEQUENCE [LARGE SCALE GENOMIC DNA]</scope>
    <source>
        <strain evidence="11">cv. MD2</strain>
        <tissue evidence="10">Leaf</tissue>
    </source>
</reference>
<dbReference type="GO" id="GO:0032259">
    <property type="term" value="P:methylation"/>
    <property type="evidence" value="ECO:0007669"/>
    <property type="project" value="UniProtKB-KW"/>
</dbReference>
<gene>
    <name evidence="10" type="ORF">ACMD2_02572</name>
</gene>
<dbReference type="GO" id="GO:0005634">
    <property type="term" value="C:nucleus"/>
    <property type="evidence" value="ECO:0007669"/>
    <property type="project" value="UniProtKB-SubCell"/>
</dbReference>
<evidence type="ECO:0000256" key="6">
    <source>
        <dbReference type="SAM" id="MobiDB-lite"/>
    </source>
</evidence>
<organism evidence="10 11">
    <name type="scientific">Ananas comosus</name>
    <name type="common">Pineapple</name>
    <name type="synonym">Ananas ananas</name>
    <dbReference type="NCBI Taxonomy" id="4615"/>
    <lineage>
        <taxon>Eukaryota</taxon>
        <taxon>Viridiplantae</taxon>
        <taxon>Streptophyta</taxon>
        <taxon>Embryophyta</taxon>
        <taxon>Tracheophyta</taxon>
        <taxon>Spermatophyta</taxon>
        <taxon>Magnoliopsida</taxon>
        <taxon>Liliopsida</taxon>
        <taxon>Poales</taxon>
        <taxon>Bromeliaceae</taxon>
        <taxon>Bromelioideae</taxon>
        <taxon>Ananas</taxon>
    </lineage>
</organism>
<keyword evidence="10" id="KW-0489">Methyltransferase</keyword>
<evidence type="ECO:0000256" key="5">
    <source>
        <dbReference type="PROSITE-ProRule" id="PRU00358"/>
    </source>
</evidence>
<feature type="domain" description="SET" evidence="7">
    <location>
        <begin position="563"/>
        <end position="706"/>
    </location>
</feature>
<evidence type="ECO:0000256" key="2">
    <source>
        <dbReference type="ARBA" id="ARBA00022454"/>
    </source>
</evidence>
<dbReference type="SMART" id="SM00317">
    <property type="entry name" value="SET"/>
    <property type="match status" value="1"/>
</dbReference>
<dbReference type="Pfam" id="PF02182">
    <property type="entry name" value="SAD_SRA"/>
    <property type="match status" value="1"/>
</dbReference>
<dbReference type="Gene3D" id="2.170.270.10">
    <property type="entry name" value="SET domain"/>
    <property type="match status" value="1"/>
</dbReference>
<proteinExistence type="predicted"/>
<accession>A0A199V837</accession>
<dbReference type="Gene3D" id="2.30.280.10">
    <property type="entry name" value="SRA-YDG"/>
    <property type="match status" value="1"/>
</dbReference>
<dbReference type="InterPro" id="IPR001214">
    <property type="entry name" value="SET_dom"/>
</dbReference>
<protein>
    <submittedName>
        <fullName evidence="10">Histone-lysine N-methyltransferase, H3 lysine-9 specific SUVH1</fullName>
    </submittedName>
</protein>
<keyword evidence="2" id="KW-0158">Chromosome</keyword>
<feature type="compositionally biased region" description="Polar residues" evidence="6">
    <location>
        <begin position="807"/>
        <end position="820"/>
    </location>
</feature>
<dbReference type="SMART" id="SM00466">
    <property type="entry name" value="SRA"/>
    <property type="match status" value="1"/>
</dbReference>
<evidence type="ECO:0000313" key="11">
    <source>
        <dbReference type="Proteomes" id="UP000092600"/>
    </source>
</evidence>
<dbReference type="InterPro" id="IPR025794">
    <property type="entry name" value="H3-K9-MeTrfase_plant"/>
</dbReference>
<dbReference type="PANTHER" id="PTHR45660:SF80">
    <property type="entry name" value="OS03G0320400 PROTEIN"/>
    <property type="match status" value="1"/>
</dbReference>
<keyword evidence="4 5" id="KW-0539">Nucleus</keyword>
<evidence type="ECO:0000259" key="8">
    <source>
        <dbReference type="PROSITE" id="PS50867"/>
    </source>
</evidence>
<dbReference type="InterPro" id="IPR046341">
    <property type="entry name" value="SET_dom_sf"/>
</dbReference>
<evidence type="ECO:0000259" key="9">
    <source>
        <dbReference type="PROSITE" id="PS51015"/>
    </source>
</evidence>
<dbReference type="InterPro" id="IPR003105">
    <property type="entry name" value="SRA_YDG"/>
</dbReference>
<dbReference type="Pfam" id="PF05033">
    <property type="entry name" value="Pre-SET"/>
    <property type="match status" value="1"/>
</dbReference>
<dbReference type="PROSITE" id="PS51575">
    <property type="entry name" value="SAM_MT43_SUVAR39_2"/>
    <property type="match status" value="1"/>
</dbReference>
<feature type="non-terminal residue" evidence="10">
    <location>
        <position position="1"/>
    </location>
</feature>
<dbReference type="PROSITE" id="PS50280">
    <property type="entry name" value="SET"/>
    <property type="match status" value="1"/>
</dbReference>
<feature type="region of interest" description="Disordered" evidence="6">
    <location>
        <begin position="872"/>
        <end position="891"/>
    </location>
</feature>
<name>A0A199V837_ANACO</name>
<dbReference type="PROSITE" id="PS50867">
    <property type="entry name" value="PRE_SET"/>
    <property type="match status" value="1"/>
</dbReference>
<comment type="subcellular location">
    <subcellularLocation>
        <location evidence="1">Chromosome</location>
    </subcellularLocation>
    <subcellularLocation>
        <location evidence="5">Nucleus</location>
    </subcellularLocation>
</comment>
<keyword evidence="3" id="KW-0156">Chromatin regulator</keyword>
<dbReference type="STRING" id="4615.A0A199V837"/>
<dbReference type="InterPro" id="IPR007728">
    <property type="entry name" value="Pre-SET_dom"/>
</dbReference>